<evidence type="ECO:0000256" key="4">
    <source>
        <dbReference type="ARBA" id="ARBA00035206"/>
    </source>
</evidence>
<dbReference type="GO" id="GO:1990904">
    <property type="term" value="C:ribonucleoprotein complex"/>
    <property type="evidence" value="ECO:0007669"/>
    <property type="project" value="UniProtKB-KW"/>
</dbReference>
<dbReference type="SUPFAM" id="SSF50104">
    <property type="entry name" value="Translation proteins SH3-like domain"/>
    <property type="match status" value="1"/>
</dbReference>
<comment type="function">
    <text evidence="5">One of the proteins that surrounds the polypeptide exit tunnel on the outside of the subunit.</text>
</comment>
<comment type="caution">
    <text evidence="7">The sequence shown here is derived from an EMBL/GenBank/DDBJ whole genome shotgun (WGS) entry which is preliminary data.</text>
</comment>
<keyword evidence="3 5" id="KW-0687">Ribonucleoprotein</keyword>
<dbReference type="InterPro" id="IPR057264">
    <property type="entry name" value="Ribosomal_uL24_C"/>
</dbReference>
<organism evidence="7 8">
    <name type="scientific">Parachlamydia acanthamoebae</name>
    <dbReference type="NCBI Taxonomy" id="83552"/>
    <lineage>
        <taxon>Bacteria</taxon>
        <taxon>Pseudomonadati</taxon>
        <taxon>Chlamydiota</taxon>
        <taxon>Chlamydiia</taxon>
        <taxon>Parachlamydiales</taxon>
        <taxon>Parachlamydiaceae</taxon>
        <taxon>Parachlamydia</taxon>
    </lineage>
</organism>
<dbReference type="PATRIC" id="fig|83552.4.peg.1796"/>
<reference evidence="7 8" key="1">
    <citation type="journal article" date="2014" name="Mol. Biol. Evol.">
        <title>Massive expansion of Ubiquitination-related gene families within the Chlamydiae.</title>
        <authorList>
            <person name="Domman D."/>
            <person name="Collingro A."/>
            <person name="Lagkouvardos I."/>
            <person name="Gehre L."/>
            <person name="Weinmaier T."/>
            <person name="Rattei T."/>
            <person name="Subtil A."/>
            <person name="Horn M."/>
        </authorList>
    </citation>
    <scope>NUCLEOTIDE SEQUENCE [LARGE SCALE GENOMIC DNA]</scope>
    <source>
        <strain evidence="7 8">OEW1</strain>
    </source>
</reference>
<dbReference type="PANTHER" id="PTHR12903">
    <property type="entry name" value="MITOCHONDRIAL RIBOSOMAL PROTEIN L24"/>
    <property type="match status" value="1"/>
</dbReference>
<dbReference type="SMART" id="SM00739">
    <property type="entry name" value="KOW"/>
    <property type="match status" value="1"/>
</dbReference>
<dbReference type="GO" id="GO:0006412">
    <property type="term" value="P:translation"/>
    <property type="evidence" value="ECO:0007669"/>
    <property type="project" value="UniProtKB-UniRule"/>
</dbReference>
<gene>
    <name evidence="5 7" type="primary">rplX</name>
    <name evidence="7" type="ORF">DB43_GV00440</name>
</gene>
<evidence type="ECO:0000256" key="2">
    <source>
        <dbReference type="ARBA" id="ARBA00022980"/>
    </source>
</evidence>
<dbReference type="InterPro" id="IPR008991">
    <property type="entry name" value="Translation_prot_SH3-like_sf"/>
</dbReference>
<dbReference type="InterPro" id="IPR014722">
    <property type="entry name" value="Rib_uL2_dom2"/>
</dbReference>
<proteinExistence type="inferred from homology"/>
<dbReference type="Gene3D" id="2.30.30.30">
    <property type="match status" value="1"/>
</dbReference>
<evidence type="ECO:0000256" key="3">
    <source>
        <dbReference type="ARBA" id="ARBA00023274"/>
    </source>
</evidence>
<evidence type="ECO:0000256" key="5">
    <source>
        <dbReference type="HAMAP-Rule" id="MF_01326"/>
    </source>
</evidence>
<dbReference type="InterPro" id="IPR041988">
    <property type="entry name" value="Ribosomal_uL24_KOW"/>
</dbReference>
<dbReference type="EMBL" id="JSAM01000091">
    <property type="protein sequence ID" value="KIA77094.1"/>
    <property type="molecule type" value="Genomic_DNA"/>
</dbReference>
<dbReference type="InterPro" id="IPR003256">
    <property type="entry name" value="Ribosomal_uL24"/>
</dbReference>
<dbReference type="GO" id="GO:0005840">
    <property type="term" value="C:ribosome"/>
    <property type="evidence" value="ECO:0007669"/>
    <property type="project" value="UniProtKB-KW"/>
</dbReference>
<dbReference type="NCBIfam" id="TIGR01079">
    <property type="entry name" value="rplX_bact"/>
    <property type="match status" value="1"/>
</dbReference>
<sequence length="138" mass="15559">MFEDRISCTRGDLEMREKTMNKISVCKKFKKGDRVVAITGNDRGKAGTILRCSGDRVVVQGLNVRKKHVKKSEQNPAGGILPFEQSIHVSNLKLCVAEDKGVKLRTRVDQNGDRELYYKLDGQDVTYRSLKNSNSKKS</sequence>
<comment type="similarity">
    <text evidence="1 5">Belongs to the universal ribosomal protein uL24 family.</text>
</comment>
<dbReference type="CDD" id="cd06089">
    <property type="entry name" value="KOW_RPL26"/>
    <property type="match status" value="1"/>
</dbReference>
<dbReference type="InterPro" id="IPR005824">
    <property type="entry name" value="KOW"/>
</dbReference>
<comment type="function">
    <text evidence="5">One of two assembly initiator proteins, it binds directly to the 5'-end of the 23S rRNA, where it nucleates assembly of the 50S subunit.</text>
</comment>
<evidence type="ECO:0000256" key="1">
    <source>
        <dbReference type="ARBA" id="ARBA00010618"/>
    </source>
</evidence>
<dbReference type="GO" id="GO:0019843">
    <property type="term" value="F:rRNA binding"/>
    <property type="evidence" value="ECO:0007669"/>
    <property type="project" value="UniProtKB-UniRule"/>
</dbReference>
<evidence type="ECO:0000313" key="7">
    <source>
        <dbReference type="EMBL" id="KIA77094.1"/>
    </source>
</evidence>
<keyword evidence="2 5" id="KW-0689">Ribosomal protein</keyword>
<evidence type="ECO:0000259" key="6">
    <source>
        <dbReference type="SMART" id="SM00739"/>
    </source>
</evidence>
<name>A0A0C1EKT7_9BACT</name>
<protein>
    <recommendedName>
        <fullName evidence="4 5">Large ribosomal subunit protein uL24</fullName>
    </recommendedName>
</protein>
<dbReference type="GO" id="GO:0003735">
    <property type="term" value="F:structural constituent of ribosome"/>
    <property type="evidence" value="ECO:0007669"/>
    <property type="project" value="InterPro"/>
</dbReference>
<dbReference type="Proteomes" id="UP000031307">
    <property type="component" value="Unassembled WGS sequence"/>
</dbReference>
<feature type="domain" description="KOW" evidence="6">
    <location>
        <begin position="28"/>
        <end position="55"/>
    </location>
</feature>
<dbReference type="AlphaFoldDB" id="A0A0C1EKT7"/>
<comment type="subunit">
    <text evidence="5">Part of the 50S ribosomal subunit.</text>
</comment>
<accession>A0A0C1EKT7</accession>
<keyword evidence="5" id="KW-0699">rRNA-binding</keyword>
<dbReference type="HAMAP" id="MF_01326_B">
    <property type="entry name" value="Ribosomal_uL24_B"/>
    <property type="match status" value="1"/>
</dbReference>
<evidence type="ECO:0000313" key="8">
    <source>
        <dbReference type="Proteomes" id="UP000031307"/>
    </source>
</evidence>
<keyword evidence="5" id="KW-0694">RNA-binding</keyword>
<dbReference type="Pfam" id="PF17136">
    <property type="entry name" value="ribosomal_L24"/>
    <property type="match status" value="1"/>
</dbReference>